<evidence type="ECO:0000313" key="4">
    <source>
        <dbReference type="EMBL" id="WAC03726.1"/>
    </source>
</evidence>
<evidence type="ECO:0000313" key="5">
    <source>
        <dbReference type="Proteomes" id="UP001164705"/>
    </source>
</evidence>
<feature type="domain" description="Peptidase S8/S53" evidence="3">
    <location>
        <begin position="169"/>
        <end position="368"/>
    </location>
</feature>
<dbReference type="GO" id="GO:0006508">
    <property type="term" value="P:proteolysis"/>
    <property type="evidence" value="ECO:0007669"/>
    <property type="project" value="InterPro"/>
</dbReference>
<comment type="similarity">
    <text evidence="1 2">Belongs to the peptidase S8 family.</text>
</comment>
<proteinExistence type="inferred from homology"/>
<dbReference type="Pfam" id="PF00082">
    <property type="entry name" value="Peptidase_S8"/>
    <property type="match status" value="1"/>
</dbReference>
<dbReference type="InterPro" id="IPR051048">
    <property type="entry name" value="Peptidase_S8/S53_subtilisin"/>
</dbReference>
<gene>
    <name evidence="4" type="ORF">N7U66_10020</name>
</gene>
<dbReference type="RefSeq" id="WP_267678361.1">
    <property type="nucleotide sequence ID" value="NZ_CP113088.1"/>
</dbReference>
<dbReference type="GO" id="GO:0004252">
    <property type="term" value="F:serine-type endopeptidase activity"/>
    <property type="evidence" value="ECO:0007669"/>
    <property type="project" value="InterPro"/>
</dbReference>
<evidence type="ECO:0000256" key="2">
    <source>
        <dbReference type="PROSITE-ProRule" id="PRU01240"/>
    </source>
</evidence>
<organism evidence="4 5">
    <name type="scientific">Lacinutrix neustonica</name>
    <dbReference type="NCBI Taxonomy" id="2980107"/>
    <lineage>
        <taxon>Bacteria</taxon>
        <taxon>Pseudomonadati</taxon>
        <taxon>Bacteroidota</taxon>
        <taxon>Flavobacteriia</taxon>
        <taxon>Flavobacteriales</taxon>
        <taxon>Flavobacteriaceae</taxon>
        <taxon>Lacinutrix</taxon>
    </lineage>
</organism>
<keyword evidence="5" id="KW-1185">Reference proteome</keyword>
<dbReference type="KEGG" id="lnu:N7U66_10020"/>
<reference evidence="4" key="1">
    <citation type="submission" date="2022-11" db="EMBL/GenBank/DDBJ databases">
        <title>Lacinutrix neustonica HL-RS19T sp. nov., isolated from the surface microlayer sample of brackish Lake Shihwa.</title>
        <authorList>
            <person name="Choi J.Y."/>
            <person name="Hwang C.Y."/>
        </authorList>
    </citation>
    <scope>NUCLEOTIDE SEQUENCE</scope>
    <source>
        <strain evidence="4">HL-RS19</strain>
    </source>
</reference>
<dbReference type="PROSITE" id="PS51892">
    <property type="entry name" value="SUBTILASE"/>
    <property type="match status" value="1"/>
</dbReference>
<dbReference type="InterPro" id="IPR000209">
    <property type="entry name" value="Peptidase_S8/S53_dom"/>
</dbReference>
<dbReference type="Proteomes" id="UP001164705">
    <property type="component" value="Chromosome"/>
</dbReference>
<evidence type="ECO:0000256" key="1">
    <source>
        <dbReference type="ARBA" id="ARBA00011073"/>
    </source>
</evidence>
<dbReference type="InterPro" id="IPR036852">
    <property type="entry name" value="Peptidase_S8/S53_dom_sf"/>
</dbReference>
<comment type="caution">
    <text evidence="2">Lacks conserved residue(s) required for the propagation of feature annotation.</text>
</comment>
<evidence type="ECO:0000259" key="3">
    <source>
        <dbReference type="Pfam" id="PF00082"/>
    </source>
</evidence>
<dbReference type="Gene3D" id="3.40.50.200">
    <property type="entry name" value="Peptidase S8/S53 domain"/>
    <property type="match status" value="1"/>
</dbReference>
<dbReference type="PANTHER" id="PTHR43399:SF4">
    <property type="entry name" value="CELL WALL-ASSOCIATED PROTEASE"/>
    <property type="match status" value="1"/>
</dbReference>
<name>A0A9E8SEZ0_9FLAO</name>
<accession>A0A9E8SEZ0</accession>
<dbReference type="SUPFAM" id="SSF52743">
    <property type="entry name" value="Subtilisin-like"/>
    <property type="match status" value="1"/>
</dbReference>
<dbReference type="AlphaFoldDB" id="A0A9E8SEZ0"/>
<dbReference type="EMBL" id="CP113088">
    <property type="protein sequence ID" value="WAC03726.1"/>
    <property type="molecule type" value="Genomic_DNA"/>
</dbReference>
<dbReference type="PANTHER" id="PTHR43399">
    <property type="entry name" value="SUBTILISIN-RELATED"/>
    <property type="match status" value="1"/>
</dbReference>
<protein>
    <submittedName>
        <fullName evidence="4">S8 family serine peptidase</fullName>
    </submittedName>
</protein>
<sequence length="396" mass="45083">MGNTNKENIIQANLEYVRIVRKFKSLYENKEIEDFSNIIGREQFTTYLNAKKALDKKAKKAKENYDYAYKVYQQYQEAKSSLKKYFPNYKYSEIKLNNIKITNPELTSDVEFMKQFLKYGESDQSLTKQMKEFDDLLFKRVNIDFNERTILNEDTDRLSDIGYGNNILNNNLNEYSHGTKIAGLIIGDNIKIMPLCVSPYGNEHDKDIAIAIRYAVDNGAKVINMSFSKNFSLFKEWVLDAIKYADNKNVLIVTSAGNDGLNINNRDNYPDDANGSGIEVSNNFLKIGATTYFVNSDLIDKYSNYGNSKVDVFAPGVDIYTAIPNNKYAYFSGTSLAAALTSKVAALIFSYYPNLSASQVKHIIMDSGVEYTFPVKTPTKEDKDKMTPFNELSKSR</sequence>